<proteinExistence type="predicted"/>
<feature type="coiled-coil region" evidence="1">
    <location>
        <begin position="651"/>
        <end position="678"/>
    </location>
</feature>
<accession>A0A218MN75</accession>
<feature type="region of interest" description="Disordered" evidence="2">
    <location>
        <begin position="924"/>
        <end position="950"/>
    </location>
</feature>
<feature type="compositionally biased region" description="Basic and acidic residues" evidence="2">
    <location>
        <begin position="924"/>
        <end position="934"/>
    </location>
</feature>
<feature type="compositionally biased region" description="Acidic residues" evidence="2">
    <location>
        <begin position="937"/>
        <end position="950"/>
    </location>
</feature>
<evidence type="ECO:0000256" key="1">
    <source>
        <dbReference type="SAM" id="Coils"/>
    </source>
</evidence>
<reference evidence="3" key="1">
    <citation type="submission" date="2016-10" db="EMBL/GenBank/DDBJ databases">
        <authorList>
            <person name="Varghese N."/>
        </authorList>
    </citation>
    <scope>NUCLEOTIDE SEQUENCE</scope>
</reference>
<evidence type="ECO:0000256" key="2">
    <source>
        <dbReference type="SAM" id="MobiDB-lite"/>
    </source>
</evidence>
<protein>
    <submittedName>
        <fullName evidence="3">Uncharacterized protein</fullName>
    </submittedName>
</protein>
<dbReference type="EMBL" id="KY052854">
    <property type="protein sequence ID" value="ASF00742.1"/>
    <property type="molecule type" value="Genomic_DNA"/>
</dbReference>
<reference evidence="3" key="2">
    <citation type="journal article" date="2017" name="Nat. Commun.">
        <title>Single-virus genomics reveals hidden cosmopolitan and abundant viruses.</title>
        <authorList>
            <person name="Martinez-Hernandez F."/>
            <person name="Fornas O."/>
            <person name="Lluesma Gomez M."/>
            <person name="Bolduc B."/>
            <person name="de la Cruz Pena M.J."/>
            <person name="Martinez J.M."/>
            <person name="Anton J."/>
            <person name="Gasol J.M."/>
            <person name="Rosselli R."/>
            <person name="Rodriguez-Valera F."/>
            <person name="Sullivan M.B."/>
            <person name="Acinas S.G."/>
            <person name="Martinez-Garcia M."/>
        </authorList>
    </citation>
    <scope>NUCLEOTIDE SEQUENCE</scope>
</reference>
<sequence>MDILTYINRMNQIYGNGQQAAPVYNTQKYFNGGPVGNPTGMITEYGRKVYETPGGEKVSEKSVTLQMGDTWINVPSIHGGKMYNQAQLEQMLMSGKIQPTSTHNSEQEAVDAAMSRSDMMQSERVGHQSGQLVQPGPGRQGYGGDSVKEFTMKKEKYITKNGKVAYKPFDVVANTPKAKKKLANFAKEYRRFKSFPPTSAAAKQAGVLGTRDLYNKYFKNSFEYDTYNKSLLSIFKKKYSGSKANPLKASDVKFDVTNPGINEKQAKRLRQRYDLDPKSLKEAGRKRAGRTGDLSVAMHHGMGLNTETLGTLIADEDFAGAKGTTKNTTAETALRSFENQIDELKLNKPAEWQRKSDKLMAKLNRLKKGKEVDYSFISNKGKRIDRKVKFTPQQLGLYGFKADTSTGFKGLDKSQTVAFKAGVSDELANKPLSQLNKAEQEKAINAIAKVLNKADIRCGQAKGINCNDPRAYIKSINELKSKAALGDKAALGKFRKVANAMRKFKGPLAFTGWVILGEIGFALPFAAMDYADGKSTAQIMNNASFGLFGMNEEEEAISLLPKDSLGGAIPTLLRAGEKIDQLTQTPILEGPRNEYLGYKERVFPQSRMGIDQAKFKKAQAKVLSDAKLAFTDKLAPFLEGPRNEYYNPEKADKAYGEMEIAKAKLKALEEQKAKERVATPFEGIEFKEGGRVSFKGGGFTRRKFLKLLAALGIGGATAGTGLIKLGGKAATKTAVKAGVDIATSTPGMPSWFPALVNKIIKEGDDVTAKLATTDRQVVHTKKIPGGDEATVYQNLDTGNITVEYGGPLMNKKGQIMRASNDPDVIHLEYKAGEVIEEGAMKGKKTKSEFSAAEAEPEVVNWDGDIEMSGINEVNKVEDLITPTNKLQEFATGKNLNIRDRLKLEKQQKYKKKLDTDSMEQIDYIEKKHPERPTSLEDYYDDSLPDIDDID</sequence>
<keyword evidence="1" id="KW-0175">Coiled coil</keyword>
<organism evidence="3">
    <name type="scientific">uncultured virus</name>
    <dbReference type="NCBI Taxonomy" id="340016"/>
    <lineage>
        <taxon>Viruses</taxon>
        <taxon>environmental samples</taxon>
    </lineage>
</organism>
<evidence type="ECO:0000313" key="3">
    <source>
        <dbReference type="EMBL" id="ASF00742.1"/>
    </source>
</evidence>
<name>A0A218MN75_9VIRU</name>